<proteinExistence type="predicted"/>
<evidence type="ECO:0000256" key="2">
    <source>
        <dbReference type="SAM" id="SignalP"/>
    </source>
</evidence>
<dbReference type="InterPro" id="IPR025049">
    <property type="entry name" value="Mfa-like_1"/>
</dbReference>
<dbReference type="Gene3D" id="2.60.40.2620">
    <property type="entry name" value="Fimbrillin-like"/>
    <property type="match status" value="1"/>
</dbReference>
<feature type="chain" id="PRO_5001482321" description="Fimbrillin family protein" evidence="2">
    <location>
        <begin position="21"/>
        <end position="316"/>
    </location>
</feature>
<dbReference type="Proteomes" id="UP000022272">
    <property type="component" value="Unassembled WGS sequence"/>
</dbReference>
<dbReference type="EMBL" id="JGDM01000124">
    <property type="protein sequence ID" value="EXZ42168.1"/>
    <property type="molecule type" value="Genomic_DNA"/>
</dbReference>
<dbReference type="InterPro" id="IPR042278">
    <property type="entry name" value="Mfa-like_1_N"/>
</dbReference>
<dbReference type="Gene3D" id="2.60.40.2630">
    <property type="match status" value="1"/>
</dbReference>
<evidence type="ECO:0008006" key="5">
    <source>
        <dbReference type="Google" id="ProtNLM"/>
    </source>
</evidence>
<dbReference type="CDD" id="cd13121">
    <property type="entry name" value="BF2867_like_C"/>
    <property type="match status" value="1"/>
</dbReference>
<feature type="region of interest" description="Disordered" evidence="1">
    <location>
        <begin position="281"/>
        <end position="305"/>
    </location>
</feature>
<dbReference type="CDD" id="cd13120">
    <property type="entry name" value="BF2867_like_N"/>
    <property type="match status" value="1"/>
</dbReference>
<evidence type="ECO:0000313" key="4">
    <source>
        <dbReference type="Proteomes" id="UP000022272"/>
    </source>
</evidence>
<dbReference type="PROSITE" id="PS51257">
    <property type="entry name" value="PROKAR_LIPOPROTEIN"/>
    <property type="match status" value="1"/>
</dbReference>
<dbReference type="AlphaFoldDB" id="A0A015YDC7"/>
<evidence type="ECO:0000256" key="1">
    <source>
        <dbReference type="SAM" id="MobiDB-lite"/>
    </source>
</evidence>
<evidence type="ECO:0000313" key="3">
    <source>
        <dbReference type="EMBL" id="EXZ42168.1"/>
    </source>
</evidence>
<accession>A0A015YDC7</accession>
<keyword evidence="2" id="KW-0732">Signal</keyword>
<protein>
    <recommendedName>
        <fullName evidence="5">Fimbrillin family protein</fullName>
    </recommendedName>
</protein>
<dbReference type="Pfam" id="PF13149">
    <property type="entry name" value="Mfa_like_1"/>
    <property type="match status" value="1"/>
</dbReference>
<organism evidence="3 4">
    <name type="scientific">Bacteroides fragilis str. 2-F-2 #4</name>
    <dbReference type="NCBI Taxonomy" id="1339280"/>
    <lineage>
        <taxon>Bacteria</taxon>
        <taxon>Pseudomonadati</taxon>
        <taxon>Bacteroidota</taxon>
        <taxon>Bacteroidia</taxon>
        <taxon>Bacteroidales</taxon>
        <taxon>Bacteroidaceae</taxon>
        <taxon>Bacteroides</taxon>
    </lineage>
</organism>
<dbReference type="PATRIC" id="fig|1339280.3.peg.4496"/>
<feature type="signal peptide" evidence="2">
    <location>
        <begin position="1"/>
        <end position="20"/>
    </location>
</feature>
<gene>
    <name evidence="3" type="ORF">M076_4709</name>
</gene>
<feature type="compositionally biased region" description="Gly residues" evidence="1">
    <location>
        <begin position="281"/>
        <end position="290"/>
    </location>
</feature>
<name>A0A015YDC7_BACFG</name>
<reference evidence="3 4" key="1">
    <citation type="submission" date="2014-02" db="EMBL/GenBank/DDBJ databases">
        <authorList>
            <person name="Sears C."/>
            <person name="Carroll K."/>
            <person name="Sack B.R."/>
            <person name="Qadri F."/>
            <person name="Myers L.L."/>
            <person name="Chung G.-T."/>
            <person name="Escheverria P."/>
            <person name="Fraser C.M."/>
            <person name="Sadzewicz L."/>
            <person name="Shefchek K.A."/>
            <person name="Tallon L."/>
            <person name="Das S.P."/>
            <person name="Daugherty S."/>
            <person name="Mongodin E.F."/>
        </authorList>
    </citation>
    <scope>NUCLEOTIDE SEQUENCE [LARGE SCALE GENOMIC DNA]</scope>
    <source>
        <strain evidence="3 4">2-F-2 #4</strain>
    </source>
</reference>
<sequence>MNMKKLSTAFLCLFTVMVSSCTSSEEINDLPSLSINAYIGGPQSRAEKADWEENDAIGVFVCNGTIDKPYLGNVDRYTNVAFRHNGKGFIAQNIYLDENQAEVFAYYPYSGTSNNGMAVPVESNTQTDYLYGHAETPASITQKNVNIEMKHALSQVVFKIRKSASYNEGPGLISALKIENNDADNVFKTTGTIDLSTGQITGTSTDGVLALMPGKQLLLTDTYQTVSSICLPVGATVGKNIRAVFTIDDRQFRYEFPVGTTWKPAFRNIYTLTVENSGLEIGGGGTGDGDGGNDDGITIEPWGANSDSDISLVPIL</sequence>
<comment type="caution">
    <text evidence="3">The sequence shown here is derived from an EMBL/GenBank/DDBJ whole genome shotgun (WGS) entry which is preliminary data.</text>
</comment>